<feature type="region of interest" description="Disordered" evidence="1">
    <location>
        <begin position="17"/>
        <end position="52"/>
    </location>
</feature>
<reference evidence="2" key="2">
    <citation type="journal article" date="2015" name="Data Brief">
        <title>Shoot transcriptome of the giant reed, Arundo donax.</title>
        <authorList>
            <person name="Barrero R.A."/>
            <person name="Guerrero F.D."/>
            <person name="Moolhuijzen P."/>
            <person name="Goolsby J.A."/>
            <person name="Tidwell J."/>
            <person name="Bellgard S.E."/>
            <person name="Bellgard M.I."/>
        </authorList>
    </citation>
    <scope>NUCLEOTIDE SEQUENCE</scope>
    <source>
        <tissue evidence="2">Shoot tissue taken approximately 20 cm above the soil surface</tissue>
    </source>
</reference>
<accession>A0A0A9E764</accession>
<protein>
    <submittedName>
        <fullName evidence="2">Uncharacterized protein</fullName>
    </submittedName>
</protein>
<organism evidence="2">
    <name type="scientific">Arundo donax</name>
    <name type="common">Giant reed</name>
    <name type="synonym">Donax arundinaceus</name>
    <dbReference type="NCBI Taxonomy" id="35708"/>
    <lineage>
        <taxon>Eukaryota</taxon>
        <taxon>Viridiplantae</taxon>
        <taxon>Streptophyta</taxon>
        <taxon>Embryophyta</taxon>
        <taxon>Tracheophyta</taxon>
        <taxon>Spermatophyta</taxon>
        <taxon>Magnoliopsida</taxon>
        <taxon>Liliopsida</taxon>
        <taxon>Poales</taxon>
        <taxon>Poaceae</taxon>
        <taxon>PACMAD clade</taxon>
        <taxon>Arundinoideae</taxon>
        <taxon>Arundineae</taxon>
        <taxon>Arundo</taxon>
    </lineage>
</organism>
<proteinExistence type="predicted"/>
<evidence type="ECO:0000256" key="1">
    <source>
        <dbReference type="SAM" id="MobiDB-lite"/>
    </source>
</evidence>
<dbReference type="AlphaFoldDB" id="A0A0A9E764"/>
<evidence type="ECO:0000313" key="2">
    <source>
        <dbReference type="EMBL" id="JAD94878.1"/>
    </source>
</evidence>
<name>A0A0A9E764_ARUDO</name>
<dbReference type="EMBL" id="GBRH01203017">
    <property type="protein sequence ID" value="JAD94878.1"/>
    <property type="molecule type" value="Transcribed_RNA"/>
</dbReference>
<feature type="compositionally biased region" description="Polar residues" evidence="1">
    <location>
        <begin position="33"/>
        <end position="46"/>
    </location>
</feature>
<sequence length="52" mass="5143">MPLYPLADAMSAGVLPEGKSGVGSVKAPGAAPSATTVRSLPQNAAQWSAVHP</sequence>
<reference evidence="2" key="1">
    <citation type="submission" date="2014-09" db="EMBL/GenBank/DDBJ databases">
        <authorList>
            <person name="Magalhaes I.L.F."/>
            <person name="Oliveira U."/>
            <person name="Santos F.R."/>
            <person name="Vidigal T.H.D.A."/>
            <person name="Brescovit A.D."/>
            <person name="Santos A.J."/>
        </authorList>
    </citation>
    <scope>NUCLEOTIDE SEQUENCE</scope>
    <source>
        <tissue evidence="2">Shoot tissue taken approximately 20 cm above the soil surface</tissue>
    </source>
</reference>